<evidence type="ECO:0000259" key="1">
    <source>
        <dbReference type="PROSITE" id="PS50801"/>
    </source>
</evidence>
<organism evidence="2 3">
    <name type="scientific">Oleiphilus messinensis</name>
    <dbReference type="NCBI Taxonomy" id="141451"/>
    <lineage>
        <taxon>Bacteria</taxon>
        <taxon>Pseudomonadati</taxon>
        <taxon>Pseudomonadota</taxon>
        <taxon>Gammaproteobacteria</taxon>
        <taxon>Oceanospirillales</taxon>
        <taxon>Oleiphilaceae</taxon>
        <taxon>Oleiphilus</taxon>
    </lineage>
</organism>
<reference evidence="2 3" key="1">
    <citation type="submission" date="2017-05" db="EMBL/GenBank/DDBJ databases">
        <title>Genomic insights into alkan degradation activity of Oleiphilus messinensis.</title>
        <authorList>
            <person name="Kozyavkin S.A."/>
            <person name="Slesarev A.I."/>
            <person name="Golyshin P.N."/>
            <person name="Korzhenkov A."/>
            <person name="Golyshina O.N."/>
            <person name="Toshchakov S.V."/>
        </authorList>
    </citation>
    <scope>NUCLEOTIDE SEQUENCE [LARGE SCALE GENOMIC DNA]</scope>
    <source>
        <strain evidence="2 3">ME102</strain>
    </source>
</reference>
<dbReference type="KEGG" id="ome:OLMES_5409"/>
<dbReference type="EMBL" id="CP021425">
    <property type="protein sequence ID" value="ARU59389.1"/>
    <property type="molecule type" value="Genomic_DNA"/>
</dbReference>
<accession>A0A1Y0IGX4</accession>
<dbReference type="RefSeq" id="WP_087464069.1">
    <property type="nucleotide sequence ID" value="NZ_CP021425.1"/>
</dbReference>
<keyword evidence="3" id="KW-1185">Reference proteome</keyword>
<dbReference type="InterPro" id="IPR036513">
    <property type="entry name" value="STAS_dom_sf"/>
</dbReference>
<dbReference type="InterPro" id="IPR052746">
    <property type="entry name" value="MlaB_ABC_Transporter"/>
</dbReference>
<proteinExistence type="predicted"/>
<protein>
    <submittedName>
        <fullName evidence="2">STAS domain anti-sigma-factor antagonist/SulP family permease</fullName>
    </submittedName>
</protein>
<feature type="domain" description="STAS" evidence="1">
    <location>
        <begin position="44"/>
        <end position="105"/>
    </location>
</feature>
<dbReference type="PROSITE" id="PS50801">
    <property type="entry name" value="STAS"/>
    <property type="match status" value="1"/>
</dbReference>
<dbReference type="Pfam" id="PF13466">
    <property type="entry name" value="STAS_2"/>
    <property type="match status" value="1"/>
</dbReference>
<dbReference type="PANTHER" id="PTHR35849">
    <property type="entry name" value="BLR2341 PROTEIN"/>
    <property type="match status" value="1"/>
</dbReference>
<dbReference type="CDD" id="cd07043">
    <property type="entry name" value="STAS_anti-anti-sigma_factors"/>
    <property type="match status" value="1"/>
</dbReference>
<dbReference type="AlphaFoldDB" id="A0A1Y0IGX4"/>
<sequence length="105" mass="11654">MEISCEKNGDQTQMLVMGDMTVDQIKGQRDVFLQSLTFGQHIDLDLMMVSEMDSAGLQLLILLKREAELRGQQVHIAAQSMEVTDMLDLCGMTDAFAPPANTVFC</sequence>
<dbReference type="SUPFAM" id="SSF52091">
    <property type="entry name" value="SpoIIaa-like"/>
    <property type="match status" value="1"/>
</dbReference>
<evidence type="ECO:0000313" key="3">
    <source>
        <dbReference type="Proteomes" id="UP000196027"/>
    </source>
</evidence>
<dbReference type="PANTHER" id="PTHR35849:SF2">
    <property type="entry name" value="BLR2341 PROTEIN"/>
    <property type="match status" value="1"/>
</dbReference>
<dbReference type="Gene3D" id="3.30.750.24">
    <property type="entry name" value="STAS domain"/>
    <property type="match status" value="1"/>
</dbReference>
<dbReference type="InterPro" id="IPR002645">
    <property type="entry name" value="STAS_dom"/>
</dbReference>
<evidence type="ECO:0000313" key="2">
    <source>
        <dbReference type="EMBL" id="ARU59389.1"/>
    </source>
</evidence>
<dbReference type="Proteomes" id="UP000196027">
    <property type="component" value="Chromosome"/>
</dbReference>
<dbReference type="InterPro" id="IPR058548">
    <property type="entry name" value="MlaB-like_STAS"/>
</dbReference>
<name>A0A1Y0IGX4_9GAMM</name>
<gene>
    <name evidence="2" type="ORF">OLMES_5409</name>
</gene>